<accession>A0A9N8EY66</accession>
<feature type="compositionally biased region" description="Polar residues" evidence="1">
    <location>
        <begin position="148"/>
        <end position="162"/>
    </location>
</feature>
<gene>
    <name evidence="2" type="ORF">SEMRO_2054_G312740.1</name>
</gene>
<feature type="compositionally biased region" description="Low complexity" evidence="1">
    <location>
        <begin position="384"/>
        <end position="394"/>
    </location>
</feature>
<name>A0A9N8EY66_9STRA</name>
<feature type="region of interest" description="Disordered" evidence="1">
    <location>
        <begin position="1"/>
        <end position="234"/>
    </location>
</feature>
<dbReference type="EMBL" id="CAICTM010002052">
    <property type="protein sequence ID" value="CAB9527716.1"/>
    <property type="molecule type" value="Genomic_DNA"/>
</dbReference>
<evidence type="ECO:0000256" key="1">
    <source>
        <dbReference type="SAM" id="MobiDB-lite"/>
    </source>
</evidence>
<feature type="compositionally biased region" description="Low complexity" evidence="1">
    <location>
        <begin position="457"/>
        <end position="467"/>
    </location>
</feature>
<feature type="region of interest" description="Disordered" evidence="1">
    <location>
        <begin position="445"/>
        <end position="499"/>
    </location>
</feature>
<comment type="caution">
    <text evidence="2">The sequence shown here is derived from an EMBL/GenBank/DDBJ whole genome shotgun (WGS) entry which is preliminary data.</text>
</comment>
<feature type="compositionally biased region" description="Polar residues" evidence="1">
    <location>
        <begin position="568"/>
        <end position="583"/>
    </location>
</feature>
<dbReference type="AlphaFoldDB" id="A0A9N8EY66"/>
<feature type="compositionally biased region" description="Polar residues" evidence="1">
    <location>
        <begin position="400"/>
        <end position="411"/>
    </location>
</feature>
<reference evidence="2" key="1">
    <citation type="submission" date="2020-06" db="EMBL/GenBank/DDBJ databases">
        <authorList>
            <consortium name="Plant Systems Biology data submission"/>
        </authorList>
    </citation>
    <scope>NUCLEOTIDE SEQUENCE</scope>
    <source>
        <strain evidence="2">D6</strain>
    </source>
</reference>
<feature type="region of interest" description="Disordered" evidence="1">
    <location>
        <begin position="568"/>
        <end position="604"/>
    </location>
</feature>
<evidence type="ECO:0000313" key="2">
    <source>
        <dbReference type="EMBL" id="CAB9527716.1"/>
    </source>
</evidence>
<sequence>MSLKNDADYLTQDSEEENSPSVSTARTSNKKPTSVMGNSKGEFWIPTPPSSSSSSSDEDDKSDKEEKIDKKWTPPTTKKTKKKRKFSSAFTQDEDAPAVKKKPMQSVSWDRKMETPAPRFGKPQEHSWKNSAHKNKSESKKRPVVKSVNKSKTLSKSINKSKTPSKKEPVEKKQESTDDDSEVEIVAPPKGYQPVKVKSKKPMLVDFKANDPKKKNNAVKALQEDSSDSDSDDSVLQHLIFSRPSDKFRHRKMSERAEKARKKITVNVPGLAWRQMLDAHTGTSRELSKVSSEVSRMNGEVSKMNKKLEEAMKMLGAVPSNTSTDIVNKTSRALRDVGEALNTVTMTVETRIDRMETRVMTKMKDSTTDLKRHTTQKCNSMDASTTTTSTSTSSGRSRDSLPTNAGSLTSTEHVLERMDSQDGILNHMDGQIDWLLEMVQGIQAKCPDHSGKGGKSGPPSSISEGSSQDGTGTYTRNQREQERRRNSTGGSGGAAGGNRYVSMTVNQYSRNAGVAGTPFQKAPPSVAPYSAPAASAPYAPPAFSFKRVSEVVPFQGAQLTQSMPVKTTTAGAFNGGMTQLGQDNNKENGENSGPSTEATYRVDV</sequence>
<feature type="compositionally biased region" description="Basic and acidic residues" evidence="1">
    <location>
        <begin position="165"/>
        <end position="176"/>
    </location>
</feature>
<evidence type="ECO:0000313" key="3">
    <source>
        <dbReference type="Proteomes" id="UP001153069"/>
    </source>
</evidence>
<dbReference type="Proteomes" id="UP001153069">
    <property type="component" value="Unassembled WGS sequence"/>
</dbReference>
<proteinExistence type="predicted"/>
<protein>
    <submittedName>
        <fullName evidence="2">Uncharacterized protein</fullName>
    </submittedName>
</protein>
<keyword evidence="3" id="KW-1185">Reference proteome</keyword>
<feature type="compositionally biased region" description="Polar residues" evidence="1">
    <location>
        <begin position="19"/>
        <end position="37"/>
    </location>
</feature>
<organism evidence="2 3">
    <name type="scientific">Seminavis robusta</name>
    <dbReference type="NCBI Taxonomy" id="568900"/>
    <lineage>
        <taxon>Eukaryota</taxon>
        <taxon>Sar</taxon>
        <taxon>Stramenopiles</taxon>
        <taxon>Ochrophyta</taxon>
        <taxon>Bacillariophyta</taxon>
        <taxon>Bacillariophyceae</taxon>
        <taxon>Bacillariophycidae</taxon>
        <taxon>Naviculales</taxon>
        <taxon>Naviculaceae</taxon>
        <taxon>Seminavis</taxon>
    </lineage>
</organism>
<feature type="compositionally biased region" description="Basic and acidic residues" evidence="1">
    <location>
        <begin position="61"/>
        <end position="72"/>
    </location>
</feature>
<feature type="region of interest" description="Disordered" evidence="1">
    <location>
        <begin position="363"/>
        <end position="411"/>
    </location>
</feature>
<feature type="compositionally biased region" description="Basic and acidic residues" evidence="1">
    <location>
        <begin position="363"/>
        <end position="372"/>
    </location>
</feature>